<protein>
    <submittedName>
        <fullName evidence="6">GPI-anchored surface protein, putative</fullName>
    </submittedName>
</protein>
<dbReference type="SMART" id="SM00181">
    <property type="entry name" value="EGF"/>
    <property type="match status" value="16"/>
</dbReference>
<feature type="domain" description="EGF-like" evidence="5">
    <location>
        <begin position="1771"/>
        <end position="1803"/>
    </location>
</feature>
<dbReference type="PANTHER" id="PTHR24043:SF8">
    <property type="entry name" value="EGF-LIKE DOMAIN-CONTAINING PROTEIN"/>
    <property type="match status" value="1"/>
</dbReference>
<feature type="domain" description="EGF-like" evidence="5">
    <location>
        <begin position="1438"/>
        <end position="1475"/>
    </location>
</feature>
<dbReference type="Proteomes" id="UP000051952">
    <property type="component" value="Unassembled WGS sequence"/>
</dbReference>
<keyword evidence="2" id="KW-1015">Disulfide bond</keyword>
<dbReference type="InterPro" id="IPR000742">
    <property type="entry name" value="EGF"/>
</dbReference>
<keyword evidence="1 2" id="KW-0245">EGF-like domain</keyword>
<feature type="compositionally biased region" description="Low complexity" evidence="3">
    <location>
        <begin position="876"/>
        <end position="898"/>
    </location>
</feature>
<evidence type="ECO:0000313" key="6">
    <source>
        <dbReference type="EMBL" id="CUF94873.1"/>
    </source>
</evidence>
<gene>
    <name evidence="6" type="ORF">BSAL_67750</name>
</gene>
<feature type="compositionally biased region" description="Low complexity" evidence="3">
    <location>
        <begin position="707"/>
        <end position="722"/>
    </location>
</feature>
<evidence type="ECO:0000256" key="3">
    <source>
        <dbReference type="SAM" id="MobiDB-lite"/>
    </source>
</evidence>
<evidence type="ECO:0000256" key="4">
    <source>
        <dbReference type="SAM" id="SignalP"/>
    </source>
</evidence>
<reference evidence="7" key="1">
    <citation type="submission" date="2015-09" db="EMBL/GenBank/DDBJ databases">
        <authorList>
            <consortium name="Pathogen Informatics"/>
        </authorList>
    </citation>
    <scope>NUCLEOTIDE SEQUENCE [LARGE SCALE GENOMIC DNA]</scope>
    <source>
        <strain evidence="7">Lake Konstanz</strain>
    </source>
</reference>
<evidence type="ECO:0000256" key="2">
    <source>
        <dbReference type="PROSITE-ProRule" id="PRU00076"/>
    </source>
</evidence>
<accession>A0A0S4IQB9</accession>
<feature type="signal peptide" evidence="4">
    <location>
        <begin position="1"/>
        <end position="26"/>
    </location>
</feature>
<dbReference type="EMBL" id="CYKH01000458">
    <property type="protein sequence ID" value="CUF94873.1"/>
    <property type="molecule type" value="Genomic_DNA"/>
</dbReference>
<dbReference type="OrthoDB" id="6286622at2759"/>
<feature type="compositionally biased region" description="Polar residues" evidence="3">
    <location>
        <begin position="807"/>
        <end position="825"/>
    </location>
</feature>
<evidence type="ECO:0000256" key="1">
    <source>
        <dbReference type="ARBA" id="ARBA00022536"/>
    </source>
</evidence>
<dbReference type="VEuPathDB" id="TriTrypDB:BSAL_67750"/>
<name>A0A0S4IQB9_BODSA</name>
<feature type="disulfide bond" evidence="2">
    <location>
        <begin position="1793"/>
        <end position="1802"/>
    </location>
</feature>
<feature type="compositionally biased region" description="Polar residues" evidence="3">
    <location>
        <begin position="686"/>
        <end position="705"/>
    </location>
</feature>
<organism evidence="6 7">
    <name type="scientific">Bodo saltans</name>
    <name type="common">Flagellated protozoan</name>
    <dbReference type="NCBI Taxonomy" id="75058"/>
    <lineage>
        <taxon>Eukaryota</taxon>
        <taxon>Discoba</taxon>
        <taxon>Euglenozoa</taxon>
        <taxon>Kinetoplastea</taxon>
        <taxon>Metakinetoplastina</taxon>
        <taxon>Eubodonida</taxon>
        <taxon>Bodonidae</taxon>
        <taxon>Bodo</taxon>
    </lineage>
</organism>
<dbReference type="PROSITE" id="PS00022">
    <property type="entry name" value="EGF_1"/>
    <property type="match status" value="4"/>
</dbReference>
<dbReference type="Gene3D" id="2.10.25.10">
    <property type="entry name" value="Laminin"/>
    <property type="match status" value="1"/>
</dbReference>
<feature type="disulfide bond" evidence="2">
    <location>
        <begin position="1465"/>
        <end position="1474"/>
    </location>
</feature>
<dbReference type="InterPro" id="IPR042635">
    <property type="entry name" value="MEGF10/SREC1/2-like"/>
</dbReference>
<dbReference type="PANTHER" id="PTHR24043">
    <property type="entry name" value="SCAVENGER RECEPTOR CLASS F"/>
    <property type="match status" value="1"/>
</dbReference>
<keyword evidence="7" id="KW-1185">Reference proteome</keyword>
<proteinExistence type="predicted"/>
<dbReference type="Gene3D" id="2.170.300.10">
    <property type="entry name" value="Tie2 ligand-binding domain superfamily"/>
    <property type="match status" value="1"/>
</dbReference>
<feature type="domain" description="EGF-like" evidence="5">
    <location>
        <begin position="1513"/>
        <end position="1552"/>
    </location>
</feature>
<evidence type="ECO:0000313" key="7">
    <source>
        <dbReference type="Proteomes" id="UP000051952"/>
    </source>
</evidence>
<feature type="compositionally biased region" description="Low complexity" evidence="3">
    <location>
        <begin position="664"/>
        <end position="685"/>
    </location>
</feature>
<dbReference type="SMART" id="SM00180">
    <property type="entry name" value="EGF_Lam"/>
    <property type="match status" value="3"/>
</dbReference>
<dbReference type="Pfam" id="PF23106">
    <property type="entry name" value="EGF_Teneurin"/>
    <property type="match status" value="1"/>
</dbReference>
<keyword evidence="4" id="KW-0732">Signal</keyword>
<evidence type="ECO:0000259" key="5">
    <source>
        <dbReference type="PROSITE" id="PS50026"/>
    </source>
</evidence>
<feature type="compositionally biased region" description="Low complexity" evidence="3">
    <location>
        <begin position="907"/>
        <end position="944"/>
    </location>
</feature>
<dbReference type="PROSITE" id="PS01248">
    <property type="entry name" value="EGF_LAM_1"/>
    <property type="match status" value="1"/>
</dbReference>
<dbReference type="PROSITE" id="PS50026">
    <property type="entry name" value="EGF_3"/>
    <property type="match status" value="3"/>
</dbReference>
<comment type="caution">
    <text evidence="2">Lacks conserved residue(s) required for the propagation of feature annotation.</text>
</comment>
<feature type="compositionally biased region" description="Low complexity" evidence="3">
    <location>
        <begin position="830"/>
        <end position="864"/>
    </location>
</feature>
<sequence length="2782" mass="281269">MLPPLSILLVSLLVIITALLAPVASSTSCTSTNPVTLLALISYSNCVSSSAVTISSSPLSLEFISSTFAGLSMTGAFSSFTVTLTNTVFTGMSSGETIVFTGALSSGTLLISGCTFSTASGTAPLVRFMSTVSSYSITSTSSTFSGSSEVFRHEGAVTGSTTRLSSTQLTSSTLARGVVGSNNNNVWLLDSSSTVSLTSGYLVEMLSGTSTSMTVSIVGGSSVVAAAALVGSSATSISSVNVVISGTSGSPVSITAGSGVYCYQASASCSSITMTGTYASIGFTSGGALFGVANSVISSATVTFASTVTMSSIAFAAGGTVSLVSLSIAPSSASWASPTSLPLVTMAATSSVTGLTLILTLSSSSISIAGSDFVKLSGTISSSSVTLSGGSLISTGSLSTLISVDAACALTSTSIIFSPTQIDFQQSTPAGSVLRILSIGSGAVLQASTVSISGGSVSSFAASTTVTIVYVSAMAKIQSSSRVSILSWDLRRTTNLASLTSIAVAYAEETSIFDSSFLAIKCVKFPSRGLVPISFLVRVSYVKSTAITLDSTFAPVTTFAGGVGVAFTNASSVAASSTLLLHRSNLHFTVVATDVRTPTCLSSLQASCTRSSPTTFVAVGSFASNLAAVSTQSTLVCSGTALGGAECGAPFAVSTTASLSLVSTNTKNSPSLTASSSLTQQQSVSIRTQSPSQSTNITTSKSRPSLSKGSPSQSHEQSSSASRTGQLTASRSKRSKSTTPTLVMSASHTSVSNSKRSSSMTSTRSPSLSTLSRSSSHSVPVMSATHSFSREWTGTWSHTNTQVTRSVTPTTIASDSVPLSVSTSHTRQDTVTTSTSMSTSDSTSPSSSAASSRTFSVTSSPSESSTHHKTVSMLPSKSQSQSSSITSSPTASVSPSVSDTFTESYPRSMSRSMTSTQRPTASLLRSSTQSQSNSASPSASSTTSQRLSSSFSIGAQSVSPTESLDFFLASSNFNCDQQSRVVNASANVTLVSVSSGANADLAISATIPSAVPLLLILWSDSRYRCIRNSFVQIPASNNRSVVQCLVELVESNETSLISIPIPTNVSISFLFEDGTDVEQLAIFPASSSSPIIAALSGCPSDVFPNALGCPNTNTSAITMHGSGFTTDMFQGTYQVEWVLNGWTVATCQQAVVASWSSATCESVSVNVTAWMLAVNTATAPSSAPGAAAYSLPPAATTLVPTNAPSIVFPAVTLSVVVASSEFTCPNSTSEYQCSGHGICDKASGLCACTSDPTDGFWSGASCTSCASTYNASAGCTALCPVASDGSVCGGSSLGFCGQGMCYCADTSAWFNGTCVLCPRSTTDGSICSSRGACHLNKDGNGNATSTCVCAGNFTGDACESCASGYSGVSCNKTCPLGSNGTSDVVCSGHGACSDGNCYCVPEYCGVNCSAFSNSSLCDSCPEVHLFGPSCNLVCPGTAIVGGSTSVCSGHGQCSNGVVGSGLCYCSGGFGRADCSGVCPTSSMDGTVCSGHGSCSQLTAQCVCATSYAGVACSVQCPTSSSGVCSGHGVCNDGSLGSGVCTCTVGYGGSNCSSRCPGPIAAPCNLNGECSTDGQSCLCYNSSTRGHWRGSVCDVCASGWSGAGCASTCSVGLLNGLVCSGHGTCSSLECNCFASLVLGFWSGATCSQCAAGYYGASCLGECPGGACTPCSGHGVCSDGLNGTGTCTCDASSSLGYWTASDCHACSANVYGVSCTSNCSNCGPFGVCSNGTTGNGLCSCTSAAYAMSAGVCSQCSSGYYGVRCDPCPRSSSNGLTCNGTGTCSDGIQGTGLCQCPAGTGGAACDQRSCPMDVNGVVCGRGGSCNTTTFNCSCTSPRYIKNATTGTCSSCAQGWFGANCTSRCSMCAFGECSAYGTSCLCYRGYWGVNCTFACPGGTITPCSGHGSCDSLSGVCQCTQSITDGYYSGASCNSCSPRYNSTGCNIPCCNSCSPRYNSTGCNIPCPSYNGAVCSGRGSCFNGVCSQCKPAASEVGLIVYACGDACQLIDQQCDDSSSSGACPYGSFGSNCTSMCPGVTSLPAAAGTSCSNNGYCDGTGSCTCAGYAYGPACASYCQPQLSHNASVVCSGRGYCSGTGACTCYEGYYNTTCQSRCPQYLNQTCGGRGVCACELDCPGGATSPCYGRGLCGQDNATCNCFQSAAAGYFSGFSCESCSTLFTGPSCTVYCNPNFGTINGTSCVCTFGRCGISCDNLCPRGSTNQLVCSGHGVCDSVAGSCACSSNYYGTACDVLCSVAICQAAGMYRPQCDTNNGSCVCKNSETGHWTGALCNTCASDRWGDECNLACSCNGHGSCNSWTGACICYNDNVQGHYSGTTCAVCDSKYFGSQCLNLNLNYSPASTVIVSLGAQVASLWAAVHRSDGIIVYGSSSDSALRVCTLIPANGSVACSVATAPSPSLSGFFLTTGPFSSSLVVLTLNGSAMNLVFESNGTVVGHDLLTSSSDVSPTASRTFSQLSASGNPQDLQSVHYVPVPNATVAEQSYCYVGLPINSSASNASATAQLSCLNASTFLPTRSLNISLASPWDAIVSVFWSTDRRQLAIVGCMNGCHSWVATIVTLNVTTTTEAAAIRGVVSVHTYENPSLTDSSLLACTSINVANFTLICSTQESTNEGLYLWSLTINSAAVLTATPSPLVVAQVYSGQLFASVNLSALSVLMTAEEEAQLAYVAFTPPYDFPIVLVLDAQTLQLNSIHSLTSFPSGVVATLSMDPASMDPANRLLIGSLYDAQGGLNVFTINLFSVSSVLPGVVDAVGGATLTISGYGFVGDV</sequence>
<feature type="compositionally biased region" description="Low complexity" evidence="3">
    <location>
        <begin position="747"/>
        <end position="779"/>
    </location>
</feature>
<dbReference type="InterPro" id="IPR002049">
    <property type="entry name" value="LE_dom"/>
</dbReference>
<feature type="disulfide bond" evidence="2">
    <location>
        <begin position="1542"/>
        <end position="1551"/>
    </location>
</feature>
<feature type="region of interest" description="Disordered" evidence="3">
    <location>
        <begin position="664"/>
        <end position="779"/>
    </location>
</feature>
<dbReference type="OMA" id="STGCNIP"/>
<feature type="region of interest" description="Disordered" evidence="3">
    <location>
        <begin position="807"/>
        <end position="944"/>
    </location>
</feature>
<feature type="chain" id="PRO_5006621514" evidence="4">
    <location>
        <begin position="27"/>
        <end position="2782"/>
    </location>
</feature>
<dbReference type="GO" id="GO:0005044">
    <property type="term" value="F:scavenger receptor activity"/>
    <property type="evidence" value="ECO:0007669"/>
    <property type="project" value="InterPro"/>
</dbReference>